<organism evidence="2">
    <name type="scientific">candidate division WOR-3 bacterium</name>
    <dbReference type="NCBI Taxonomy" id="2052148"/>
    <lineage>
        <taxon>Bacteria</taxon>
        <taxon>Bacteria division WOR-3</taxon>
    </lineage>
</organism>
<proteinExistence type="predicted"/>
<comment type="caution">
    <text evidence="2">The sequence shown here is derived from an EMBL/GenBank/DDBJ whole genome shotgun (WGS) entry which is preliminary data.</text>
</comment>
<dbReference type="SUPFAM" id="SSF64307">
    <property type="entry name" value="SirA-like"/>
    <property type="match status" value="1"/>
</dbReference>
<reference evidence="2" key="1">
    <citation type="journal article" date="2020" name="mSystems">
        <title>Genome- and Community-Level Interaction Insights into Carbon Utilization and Element Cycling Functions of Hydrothermarchaeota in Hydrothermal Sediment.</title>
        <authorList>
            <person name="Zhou Z."/>
            <person name="Liu Y."/>
            <person name="Xu W."/>
            <person name="Pan J."/>
            <person name="Luo Z.H."/>
            <person name="Li M."/>
        </authorList>
    </citation>
    <scope>NUCLEOTIDE SEQUENCE [LARGE SCALE GENOMIC DNA]</scope>
    <source>
        <strain evidence="2">HyVt-102</strain>
    </source>
</reference>
<dbReference type="InterPro" id="IPR001455">
    <property type="entry name" value="TusA-like"/>
</dbReference>
<evidence type="ECO:0000313" key="2">
    <source>
        <dbReference type="EMBL" id="HDI82471.1"/>
    </source>
</evidence>
<sequence>MVEFRKAYVNAEKGDIILVIGTHEPSKKEIPMAAEGAGAEVLKIEEEEGGLWRIFIKK</sequence>
<dbReference type="InterPro" id="IPR036868">
    <property type="entry name" value="TusA-like_sf"/>
</dbReference>
<gene>
    <name evidence="2" type="ORF">ENF18_01610</name>
</gene>
<dbReference type="AlphaFoldDB" id="A0A7C0ZBU2"/>
<protein>
    <submittedName>
        <fullName evidence="2">Sulfurtransferase TusA family protein</fullName>
    </submittedName>
</protein>
<name>A0A7C0ZBU2_UNCW3</name>
<dbReference type="Gene3D" id="3.30.110.40">
    <property type="entry name" value="TusA-like domain"/>
    <property type="match status" value="1"/>
</dbReference>
<dbReference type="Proteomes" id="UP000885847">
    <property type="component" value="Unassembled WGS sequence"/>
</dbReference>
<dbReference type="EMBL" id="DQWE01000071">
    <property type="protein sequence ID" value="HDI82471.1"/>
    <property type="molecule type" value="Genomic_DNA"/>
</dbReference>
<accession>A0A7C0ZBU2</accession>
<feature type="domain" description="UPF0033" evidence="1">
    <location>
        <begin position="2"/>
        <end position="58"/>
    </location>
</feature>
<dbReference type="Pfam" id="PF01206">
    <property type="entry name" value="TusA"/>
    <property type="match status" value="1"/>
</dbReference>
<evidence type="ECO:0000259" key="1">
    <source>
        <dbReference type="Pfam" id="PF01206"/>
    </source>
</evidence>
<dbReference type="CDD" id="cd00291">
    <property type="entry name" value="SirA_YedF_YeeD"/>
    <property type="match status" value="1"/>
</dbReference>